<proteinExistence type="predicted"/>
<organism evidence="2">
    <name type="scientific">freshwater metagenome</name>
    <dbReference type="NCBI Taxonomy" id="449393"/>
    <lineage>
        <taxon>unclassified sequences</taxon>
        <taxon>metagenomes</taxon>
        <taxon>ecological metagenomes</taxon>
    </lineage>
</organism>
<gene>
    <name evidence="2" type="ORF">UFOPK1380_01050</name>
    <name evidence="3" type="ORF">UFOPK1778_01007</name>
    <name evidence="4" type="ORF">UFOPK1863_00549</name>
    <name evidence="5" type="ORF">UFOPK2689_00291</name>
    <name evidence="6" type="ORF">UFOPK3555_00481</name>
    <name evidence="7" type="ORF">UFOPK4095_00660</name>
</gene>
<evidence type="ECO:0000313" key="6">
    <source>
        <dbReference type="EMBL" id="CAB4892794.1"/>
    </source>
</evidence>
<keyword evidence="1" id="KW-1133">Transmembrane helix</keyword>
<feature type="transmembrane region" description="Helical" evidence="1">
    <location>
        <begin position="187"/>
        <end position="204"/>
    </location>
</feature>
<feature type="transmembrane region" description="Helical" evidence="1">
    <location>
        <begin position="112"/>
        <end position="133"/>
    </location>
</feature>
<dbReference type="EMBL" id="CAFBPI010000033">
    <property type="protein sequence ID" value="CAB5014636.1"/>
    <property type="molecule type" value="Genomic_DNA"/>
</dbReference>
<dbReference type="EMBL" id="CAEZSC010000075">
    <property type="protein sequence ID" value="CAB4541108.1"/>
    <property type="molecule type" value="Genomic_DNA"/>
</dbReference>
<name>A0A6J6BSI1_9ZZZZ</name>
<dbReference type="InterPro" id="IPR038750">
    <property type="entry name" value="YczE/YyaS-like"/>
</dbReference>
<keyword evidence="1" id="KW-0472">Membrane</keyword>
<evidence type="ECO:0000313" key="2">
    <source>
        <dbReference type="EMBL" id="CAB4541108.1"/>
    </source>
</evidence>
<accession>A0A6J6BSI1</accession>
<dbReference type="PANTHER" id="PTHR40078:SF1">
    <property type="entry name" value="INTEGRAL MEMBRANE PROTEIN"/>
    <property type="match status" value="1"/>
</dbReference>
<sequence>MNTSGEPNADQPLSGKKSLLAILKPHRTVPHARWTAESRWALSAQGVFVLCLGLIIFGLGDALIIQSHLGNAPWSVLAQGIANQTPLSIGAATFLIGGLVLLLWWPLKQRPGFGTLANIVLISAALQVGLYIFPVAPQIFLLQLLYVLLGIALVGAGTALYITCGLGPGPRDGLMTSLHKLTGIRVGRVRLFIEICALIAGALLGGRVGLGTALFALLIGNSMAISLSVVNRTAGATK</sequence>
<evidence type="ECO:0000313" key="7">
    <source>
        <dbReference type="EMBL" id="CAB5014636.1"/>
    </source>
</evidence>
<dbReference type="AlphaFoldDB" id="A0A6J6BSI1"/>
<feature type="transmembrane region" description="Helical" evidence="1">
    <location>
        <begin position="210"/>
        <end position="230"/>
    </location>
</feature>
<dbReference type="EMBL" id="CAEZUY010000038">
    <property type="protein sequence ID" value="CAB4613389.1"/>
    <property type="molecule type" value="Genomic_DNA"/>
</dbReference>
<evidence type="ECO:0000313" key="4">
    <source>
        <dbReference type="EMBL" id="CAB4613389.1"/>
    </source>
</evidence>
<dbReference type="Pfam" id="PF19700">
    <property type="entry name" value="DUF6198"/>
    <property type="match status" value="1"/>
</dbReference>
<dbReference type="EMBL" id="CAEZUD010000062">
    <property type="protein sequence ID" value="CAB4596735.1"/>
    <property type="molecule type" value="Genomic_DNA"/>
</dbReference>
<reference evidence="2" key="1">
    <citation type="submission" date="2020-05" db="EMBL/GenBank/DDBJ databases">
        <authorList>
            <person name="Chiriac C."/>
            <person name="Salcher M."/>
            <person name="Ghai R."/>
            <person name="Kavagutti S V."/>
        </authorList>
    </citation>
    <scope>NUCLEOTIDE SEQUENCE</scope>
</reference>
<evidence type="ECO:0000256" key="1">
    <source>
        <dbReference type="SAM" id="Phobius"/>
    </source>
</evidence>
<feature type="transmembrane region" description="Helical" evidence="1">
    <location>
        <begin position="85"/>
        <end position="105"/>
    </location>
</feature>
<feature type="transmembrane region" description="Helical" evidence="1">
    <location>
        <begin position="40"/>
        <end position="65"/>
    </location>
</feature>
<feature type="transmembrane region" description="Helical" evidence="1">
    <location>
        <begin position="139"/>
        <end position="166"/>
    </location>
</feature>
<evidence type="ECO:0000313" key="3">
    <source>
        <dbReference type="EMBL" id="CAB4596735.1"/>
    </source>
</evidence>
<dbReference type="EMBL" id="CAEZYL010000008">
    <property type="protein sequence ID" value="CAB4717315.1"/>
    <property type="molecule type" value="Genomic_DNA"/>
</dbReference>
<dbReference type="EMBL" id="CAFBME010000035">
    <property type="protein sequence ID" value="CAB4892794.1"/>
    <property type="molecule type" value="Genomic_DNA"/>
</dbReference>
<evidence type="ECO:0000313" key="5">
    <source>
        <dbReference type="EMBL" id="CAB4717315.1"/>
    </source>
</evidence>
<dbReference type="PANTHER" id="PTHR40078">
    <property type="entry name" value="INTEGRAL MEMBRANE PROTEIN-RELATED"/>
    <property type="match status" value="1"/>
</dbReference>
<keyword evidence="1" id="KW-0812">Transmembrane</keyword>
<protein>
    <submittedName>
        <fullName evidence="2">Unannotated protein</fullName>
    </submittedName>
</protein>